<reference evidence="2 3" key="1">
    <citation type="submission" date="2015-07" db="EMBL/GenBank/DDBJ databases">
        <title>The genome of Eufriesea mexicana.</title>
        <authorList>
            <person name="Pan H."/>
            <person name="Kapheim K."/>
        </authorList>
    </citation>
    <scope>NUCLEOTIDE SEQUENCE [LARGE SCALE GENOMIC DNA]</scope>
    <source>
        <strain evidence="2">0111107269</strain>
        <tissue evidence="2">Whole body</tissue>
    </source>
</reference>
<dbReference type="Proteomes" id="UP000250275">
    <property type="component" value="Unassembled WGS sequence"/>
</dbReference>
<evidence type="ECO:0000313" key="2">
    <source>
        <dbReference type="EMBL" id="OAD54216.1"/>
    </source>
</evidence>
<feature type="domain" description="SUEL-type lectin" evidence="1">
    <location>
        <begin position="201"/>
        <end position="367"/>
    </location>
</feature>
<dbReference type="PANTHER" id="PTHR46780">
    <property type="entry name" value="PROTEIN EVA-1"/>
    <property type="match status" value="1"/>
</dbReference>
<dbReference type="Gene3D" id="2.60.120.740">
    <property type="match status" value="2"/>
</dbReference>
<keyword evidence="3" id="KW-1185">Reference proteome</keyword>
<protein>
    <recommendedName>
        <fullName evidence="1">SUEL-type lectin domain-containing protein</fullName>
    </recommendedName>
</protein>
<name>A0A310SJ53_9HYME</name>
<evidence type="ECO:0000313" key="3">
    <source>
        <dbReference type="Proteomes" id="UP000250275"/>
    </source>
</evidence>
<accession>A0A310SJ53</accession>
<dbReference type="CDD" id="cd22828">
    <property type="entry name" value="Gal_Rha_Lectin_EVA1_EVA1C_rpt1"/>
    <property type="match status" value="1"/>
</dbReference>
<evidence type="ECO:0000259" key="1">
    <source>
        <dbReference type="PROSITE" id="PS50228"/>
    </source>
</evidence>
<dbReference type="InterPro" id="IPR043159">
    <property type="entry name" value="Lectin_gal-bd_sf"/>
</dbReference>
<proteinExistence type="predicted"/>
<gene>
    <name evidence="2" type="ORF">WN48_08216</name>
</gene>
<dbReference type="AlphaFoldDB" id="A0A310SJ53"/>
<organism evidence="2 3">
    <name type="scientific">Eufriesea mexicana</name>
    <dbReference type="NCBI Taxonomy" id="516756"/>
    <lineage>
        <taxon>Eukaryota</taxon>
        <taxon>Metazoa</taxon>
        <taxon>Ecdysozoa</taxon>
        <taxon>Arthropoda</taxon>
        <taxon>Hexapoda</taxon>
        <taxon>Insecta</taxon>
        <taxon>Pterygota</taxon>
        <taxon>Neoptera</taxon>
        <taxon>Endopterygota</taxon>
        <taxon>Hymenoptera</taxon>
        <taxon>Apocrita</taxon>
        <taxon>Aculeata</taxon>
        <taxon>Apoidea</taxon>
        <taxon>Anthophila</taxon>
        <taxon>Apidae</taxon>
        <taxon>Eufriesea</taxon>
    </lineage>
</organism>
<dbReference type="EMBL" id="KQ764990">
    <property type="protein sequence ID" value="OAD54216.1"/>
    <property type="molecule type" value="Genomic_DNA"/>
</dbReference>
<dbReference type="PROSITE" id="PS50228">
    <property type="entry name" value="SUEL_LECTIN"/>
    <property type="match status" value="1"/>
</dbReference>
<dbReference type="Pfam" id="PF02140">
    <property type="entry name" value="SUEL_Lectin"/>
    <property type="match status" value="1"/>
</dbReference>
<dbReference type="InterPro" id="IPR000922">
    <property type="entry name" value="Lectin_gal-bd_dom"/>
</dbReference>
<dbReference type="GO" id="GO:0030246">
    <property type="term" value="F:carbohydrate binding"/>
    <property type="evidence" value="ECO:0007669"/>
    <property type="project" value="InterPro"/>
</dbReference>
<sequence>MSRGEAKQSVIQSVGICVVRVLDSYRINFQVSCSPAVVCVDWEGGVSLGMHSNLEYRAPLVFSVGSMCRLGGRSESRNALEDLEYRAPRGEIACCAYGMIDRGGENEVGKEENVIYWGTMIEVFLAGNTSSGLEDPLGFGAKWAVKRSGPGHERLLVLCVMSPRDGYGFSDLLGLCQRSGTTGWLSFASLLGTLKTYQRAACDEESMTLKCPVGTTISIVLAQYGRSGANSTDRCISEQFIGDVQANLTCTWKQSLQIHKPTNTDLAPFTKNYPQNPPGIHGIDPFSWEDLTIATFPVLIPALRANVCSKRYTLSEAVRSNPISHGSTVVDVCHKKRQCEFNTSPKTFQDDPCPRLPKYIEVAYQCRPYEFRSKIACENDVINLACHPGQRVAIFSASFGRTEYESLQCPQPHDVKEESNKVAVSPFRGHNSEREDIFSLDLGLEGVSPPSRKVLAFRSSVKGARSGR</sequence>